<dbReference type="AlphaFoldDB" id="A0A445L025"/>
<gene>
    <name evidence="2" type="ORF">D0Y65_009666</name>
</gene>
<dbReference type="Proteomes" id="UP000289340">
    <property type="component" value="Chromosome 4"/>
</dbReference>
<evidence type="ECO:0000313" key="3">
    <source>
        <dbReference type="Proteomes" id="UP000289340"/>
    </source>
</evidence>
<organism evidence="2 3">
    <name type="scientific">Glycine soja</name>
    <name type="common">Wild soybean</name>
    <dbReference type="NCBI Taxonomy" id="3848"/>
    <lineage>
        <taxon>Eukaryota</taxon>
        <taxon>Viridiplantae</taxon>
        <taxon>Streptophyta</taxon>
        <taxon>Embryophyta</taxon>
        <taxon>Tracheophyta</taxon>
        <taxon>Spermatophyta</taxon>
        <taxon>Magnoliopsida</taxon>
        <taxon>eudicotyledons</taxon>
        <taxon>Gunneridae</taxon>
        <taxon>Pentapetalae</taxon>
        <taxon>rosids</taxon>
        <taxon>fabids</taxon>
        <taxon>Fabales</taxon>
        <taxon>Fabaceae</taxon>
        <taxon>Papilionoideae</taxon>
        <taxon>50 kb inversion clade</taxon>
        <taxon>NPAAA clade</taxon>
        <taxon>indigoferoid/millettioid clade</taxon>
        <taxon>Phaseoleae</taxon>
        <taxon>Glycine</taxon>
        <taxon>Glycine subgen. Soja</taxon>
    </lineage>
</organism>
<evidence type="ECO:0008006" key="4">
    <source>
        <dbReference type="Google" id="ProtNLM"/>
    </source>
</evidence>
<comment type="caution">
    <text evidence="2">The sequence shown here is derived from an EMBL/GenBank/DDBJ whole genome shotgun (WGS) entry which is preliminary data.</text>
</comment>
<name>A0A445L025_GLYSO</name>
<keyword evidence="3" id="KW-1185">Reference proteome</keyword>
<feature type="compositionally biased region" description="Low complexity" evidence="1">
    <location>
        <begin position="154"/>
        <end position="166"/>
    </location>
</feature>
<dbReference type="EMBL" id="QZWG01000004">
    <property type="protein sequence ID" value="RZC16486.1"/>
    <property type="molecule type" value="Genomic_DNA"/>
</dbReference>
<evidence type="ECO:0000313" key="2">
    <source>
        <dbReference type="EMBL" id="RZC16486.1"/>
    </source>
</evidence>
<feature type="region of interest" description="Disordered" evidence="1">
    <location>
        <begin position="146"/>
        <end position="166"/>
    </location>
</feature>
<reference evidence="2 3" key="1">
    <citation type="submission" date="2018-09" db="EMBL/GenBank/DDBJ databases">
        <title>A high-quality reference genome of wild soybean provides a powerful tool to mine soybean genomes.</title>
        <authorList>
            <person name="Xie M."/>
            <person name="Chung C.Y.L."/>
            <person name="Li M.-W."/>
            <person name="Wong F.-L."/>
            <person name="Chan T.-F."/>
            <person name="Lam H.-M."/>
        </authorList>
    </citation>
    <scope>NUCLEOTIDE SEQUENCE [LARGE SCALE GENOMIC DNA]</scope>
    <source>
        <strain evidence="3">cv. W05</strain>
        <tissue evidence="2">Hypocotyl of etiolated seedlings</tissue>
    </source>
</reference>
<accession>A0A445L025</accession>
<protein>
    <recommendedName>
        <fullName evidence="4">Retrotransposon gag domain-containing protein</fullName>
    </recommendedName>
</protein>
<sequence>MAAVAGASSSVIKSIATRSTFFGFLMCVFGKWPTGTLVANASLMITLELYFGPSTFGNHQAKLFKLLQLGTVSDYQLQFEKLHNRVHGLTPKVILNCFILGLILEICTEMSILRPSSLANAIGFAKLVEAKVKASKVHPFTCSSPFANQKHSHNPASNPIPNASPIPFKKLTPS</sequence>
<evidence type="ECO:0000256" key="1">
    <source>
        <dbReference type="SAM" id="MobiDB-lite"/>
    </source>
</evidence>
<proteinExistence type="predicted"/>